<evidence type="ECO:0000259" key="9">
    <source>
        <dbReference type="SMART" id="SM01005"/>
    </source>
</evidence>
<keyword evidence="4 6" id="KW-0663">Pyridoxal phosphate</keyword>
<feature type="domain" description="Alanine racemase C-terminal" evidence="9">
    <location>
        <begin position="247"/>
        <end position="373"/>
    </location>
</feature>
<evidence type="ECO:0000256" key="3">
    <source>
        <dbReference type="ARBA" id="ARBA00013089"/>
    </source>
</evidence>
<dbReference type="InterPro" id="IPR011079">
    <property type="entry name" value="Ala_racemase_C"/>
</dbReference>
<feature type="active site" description="Proton acceptor; specific for L-alanine" evidence="6">
    <location>
        <position position="268"/>
    </location>
</feature>
<name>A0A0M3T2I8_9HYPH</name>
<dbReference type="InterPro" id="IPR001608">
    <property type="entry name" value="Ala_racemase_N"/>
</dbReference>
<dbReference type="PANTHER" id="PTHR30511:SF0">
    <property type="entry name" value="ALANINE RACEMASE, CATABOLIC-RELATED"/>
    <property type="match status" value="1"/>
</dbReference>
<dbReference type="SUPFAM" id="SSF51419">
    <property type="entry name" value="PLP-binding barrel"/>
    <property type="match status" value="1"/>
</dbReference>
<dbReference type="Pfam" id="PF00842">
    <property type="entry name" value="Ala_racemase_C"/>
    <property type="match status" value="1"/>
</dbReference>
<dbReference type="Proteomes" id="UP000057213">
    <property type="component" value="Chromosome"/>
</dbReference>
<feature type="binding site" evidence="6 8">
    <location>
        <position position="146"/>
    </location>
    <ligand>
        <name>substrate</name>
    </ligand>
</feature>
<dbReference type="GO" id="GO:0005829">
    <property type="term" value="C:cytosol"/>
    <property type="evidence" value="ECO:0007669"/>
    <property type="project" value="TreeGrafter"/>
</dbReference>
<evidence type="ECO:0000256" key="2">
    <source>
        <dbReference type="ARBA" id="ARBA00001933"/>
    </source>
</evidence>
<dbReference type="OrthoDB" id="9813814at2"/>
<dbReference type="SMART" id="SM01005">
    <property type="entry name" value="Ala_racemase_C"/>
    <property type="match status" value="1"/>
</dbReference>
<dbReference type="AlphaFoldDB" id="A0A0M3T2I8"/>
<dbReference type="PRINTS" id="PR00992">
    <property type="entry name" value="ALARACEMASE"/>
</dbReference>
<evidence type="ECO:0000313" key="10">
    <source>
        <dbReference type="EMBL" id="ALE02921.1"/>
    </source>
</evidence>
<dbReference type="EC" id="5.1.1.1" evidence="3 6"/>
<feature type="active site" description="Proton acceptor; specific for D-alanine" evidence="6">
    <location>
        <position position="47"/>
    </location>
</feature>
<comment type="catalytic activity">
    <reaction evidence="1 6">
        <text>L-alanine = D-alanine</text>
        <dbReference type="Rhea" id="RHEA:20249"/>
        <dbReference type="ChEBI" id="CHEBI:57416"/>
        <dbReference type="ChEBI" id="CHEBI:57972"/>
        <dbReference type="EC" id="5.1.1.1"/>
    </reaction>
</comment>
<evidence type="ECO:0000256" key="4">
    <source>
        <dbReference type="ARBA" id="ARBA00022898"/>
    </source>
</evidence>
<feature type="modified residue" description="N6-(pyridoxal phosphate)lysine" evidence="6 7">
    <location>
        <position position="47"/>
    </location>
</feature>
<dbReference type="GO" id="GO:0030632">
    <property type="term" value="P:D-alanine biosynthetic process"/>
    <property type="evidence" value="ECO:0007669"/>
    <property type="project" value="UniProtKB-UniRule"/>
</dbReference>
<evidence type="ECO:0000256" key="5">
    <source>
        <dbReference type="ARBA" id="ARBA00023235"/>
    </source>
</evidence>
<organism evidence="10 11">
    <name type="scientific">Bartonella ancashensis</name>
    <dbReference type="NCBI Taxonomy" id="1318743"/>
    <lineage>
        <taxon>Bacteria</taxon>
        <taxon>Pseudomonadati</taxon>
        <taxon>Pseudomonadota</taxon>
        <taxon>Alphaproteobacteria</taxon>
        <taxon>Hyphomicrobiales</taxon>
        <taxon>Bartonellaceae</taxon>
        <taxon>Bartonella</taxon>
    </lineage>
</organism>
<evidence type="ECO:0000256" key="6">
    <source>
        <dbReference type="HAMAP-Rule" id="MF_01201"/>
    </source>
</evidence>
<protein>
    <recommendedName>
        <fullName evidence="3 6">Alanine racemase</fullName>
        <ecNumber evidence="3 6">5.1.1.1</ecNumber>
    </recommendedName>
</protein>
<dbReference type="InterPro" id="IPR009006">
    <property type="entry name" value="Ala_racemase/Decarboxylase_C"/>
</dbReference>
<reference evidence="10 11" key="1">
    <citation type="journal article" date="2015" name="Genome Announc.">
        <title>Complete Genome Sequence of Bartonella ancashensis Strain 20.00, Isolated from the Blood of a Patient with Verruga Peruana.</title>
        <authorList>
            <person name="Hang J."/>
            <person name="Mullins K.E."/>
            <person name="Clifford R.J."/>
            <person name="Onmus-Leone F."/>
            <person name="Yang Y."/>
            <person name="Jiang J."/>
            <person name="Leguia M."/>
            <person name="Kasper M.R."/>
            <person name="Maguina C."/>
            <person name="Lesho E.P."/>
            <person name="Jarman R.G."/>
            <person name="Richards A.L."/>
            <person name="Blazes D."/>
        </authorList>
    </citation>
    <scope>NUCLEOTIDE SEQUENCE [LARGE SCALE GENOMIC DNA]</scope>
    <source>
        <strain evidence="10 11">20.00</strain>
    </source>
</reference>
<dbReference type="Gene3D" id="3.20.20.10">
    <property type="entry name" value="Alanine racemase"/>
    <property type="match status" value="1"/>
</dbReference>
<accession>A0A0M3T2I8</accession>
<dbReference type="EMBL" id="CP010401">
    <property type="protein sequence ID" value="ALE02921.1"/>
    <property type="molecule type" value="Genomic_DNA"/>
</dbReference>
<gene>
    <name evidence="10" type="ORF">PU02_0107</name>
</gene>
<dbReference type="PATRIC" id="fig|1318743.3.peg.112"/>
<evidence type="ECO:0000256" key="1">
    <source>
        <dbReference type="ARBA" id="ARBA00000316"/>
    </source>
</evidence>
<keyword evidence="5 6" id="KW-0413">Isomerase</keyword>
<dbReference type="InterPro" id="IPR000821">
    <property type="entry name" value="Ala_racemase"/>
</dbReference>
<dbReference type="UniPathway" id="UPA00042">
    <property type="reaction ID" value="UER00497"/>
</dbReference>
<dbReference type="STRING" id="1318743.PU02_0107"/>
<dbReference type="GO" id="GO:0030170">
    <property type="term" value="F:pyridoxal phosphate binding"/>
    <property type="evidence" value="ECO:0007669"/>
    <property type="project" value="UniProtKB-UniRule"/>
</dbReference>
<comment type="function">
    <text evidence="6">Catalyzes the interconversion of L-alanine and D-alanine. May also act on other amino acids.</text>
</comment>
<dbReference type="KEGG" id="banc:PU02_0107"/>
<keyword evidence="11" id="KW-1185">Reference proteome</keyword>
<comment type="cofactor">
    <cofactor evidence="2 6 7">
        <name>pyridoxal 5'-phosphate</name>
        <dbReference type="ChEBI" id="CHEBI:597326"/>
    </cofactor>
</comment>
<dbReference type="CDD" id="cd00430">
    <property type="entry name" value="PLPDE_III_AR"/>
    <property type="match status" value="1"/>
</dbReference>
<dbReference type="NCBIfam" id="TIGR00492">
    <property type="entry name" value="alr"/>
    <property type="match status" value="1"/>
</dbReference>
<feature type="binding site" evidence="6 8">
    <location>
        <position position="316"/>
    </location>
    <ligand>
        <name>substrate</name>
    </ligand>
</feature>
<dbReference type="Gene3D" id="2.40.37.10">
    <property type="entry name" value="Lyase, Ornithine Decarboxylase, Chain A, domain 1"/>
    <property type="match status" value="1"/>
</dbReference>
<dbReference type="RefSeq" id="WP_053943618.1">
    <property type="nucleotide sequence ID" value="NZ_CP010401.1"/>
</dbReference>
<proteinExistence type="inferred from homology"/>
<dbReference type="SUPFAM" id="SSF50621">
    <property type="entry name" value="Alanine racemase C-terminal domain-like"/>
    <property type="match status" value="1"/>
</dbReference>
<dbReference type="PANTHER" id="PTHR30511">
    <property type="entry name" value="ALANINE RACEMASE"/>
    <property type="match status" value="1"/>
</dbReference>
<evidence type="ECO:0000313" key="11">
    <source>
        <dbReference type="Proteomes" id="UP000057213"/>
    </source>
</evidence>
<sequence>MDNPANYEISTVLPYTAVATIDIGAIVANYKTLAQRVAPIECAAVIKANAYGMGAEKVAPALYQVGCRIFFVAQINEALQLKNILPPNTILAILNDFPPQTEEWVAQAGIVPVLNSWQTIERWQTLCQKKKQRFPAIIQIDTNMNRLGLNQEELHLLIKRPLIFEKATIKYIISHLSSGDNVAHPSNNNQLAVMQNLLTQLPPCKASLANSGGIFLDSAFHFDLVRPGITLYGINPHDKHQTFLKPVLKLEAQVIQSRFVDSGASVGYGGSFVTNRPSILTTIAIGYADGWPYSLSNRGSVYFKEHRLPIVGKVSMDSTIVDATDLEHKKPERGDWVELIGRHQRIEDIAVDANTIPYEILTSLGARCKRIYI</sequence>
<dbReference type="InterPro" id="IPR029066">
    <property type="entry name" value="PLP-binding_barrel"/>
</dbReference>
<dbReference type="GO" id="GO:0008784">
    <property type="term" value="F:alanine racemase activity"/>
    <property type="evidence" value="ECO:0007669"/>
    <property type="project" value="UniProtKB-UniRule"/>
</dbReference>
<comment type="similarity">
    <text evidence="6">Belongs to the alanine racemase family.</text>
</comment>
<comment type="pathway">
    <text evidence="6">Amino-acid biosynthesis; D-alanine biosynthesis; D-alanine from L-alanine: step 1/1.</text>
</comment>
<dbReference type="Pfam" id="PF01168">
    <property type="entry name" value="Ala_racemase_N"/>
    <property type="match status" value="1"/>
</dbReference>
<evidence type="ECO:0000256" key="7">
    <source>
        <dbReference type="PIRSR" id="PIRSR600821-50"/>
    </source>
</evidence>
<evidence type="ECO:0000256" key="8">
    <source>
        <dbReference type="PIRSR" id="PIRSR600821-52"/>
    </source>
</evidence>
<dbReference type="HAMAP" id="MF_01201">
    <property type="entry name" value="Ala_racemase"/>
    <property type="match status" value="1"/>
</dbReference>